<protein>
    <submittedName>
        <fullName evidence="2">Uu.00g036150.m01.CDS01</fullName>
    </submittedName>
</protein>
<gene>
    <name evidence="2" type="ORF">KHLLAP_LOCUS1230</name>
</gene>
<name>A0AAI8YDI8_9PEZI</name>
<proteinExistence type="predicted"/>
<sequence length="419" mass="45997">MKHATLTIVNGKSQQFSAADAGDISLSLNKNLQHQLPIYQAQGTVAGSLPEADPQPAAQTQLPATPKEVTATWLSSVLGTSIRSIELTKIQHGTASKLFYTVTYDDDSHAAEQRPTQLCLKGGFDPALVQKMPWVTSIYQREVEFFKQIAPTLDHMSLPRGWWAGSDSKQGIVVLDDLGVQGCTFGDPRAVWPVSRVLAGVEQLAALHAATWGAPQADYPGFQTGAGAVTDTVVLTLMQTFDAVVRGPDRPPVPAYLQDQARITAALEKHYAIRNPAFRCLLHGDARTGNTYLDAGSAPRFLDWQMIHVGSAFHDVAYFIGGALSVEDRRAHEWDIVDHYLDTLRKLGGPVLSSRREDVANEYRKSFLAGHGWIMCPYEMQPRECVYAMAARYAAALDDHKTLELVESLPDIKQDLQTS</sequence>
<dbReference type="Gene3D" id="3.90.1200.10">
    <property type="match status" value="1"/>
</dbReference>
<keyword evidence="3" id="KW-1185">Reference proteome</keyword>
<dbReference type="InterPro" id="IPR004119">
    <property type="entry name" value="EcKL"/>
</dbReference>
<reference evidence="2" key="1">
    <citation type="submission" date="2023-10" db="EMBL/GenBank/DDBJ databases">
        <authorList>
            <person name="Hackl T."/>
        </authorList>
    </citation>
    <scope>NUCLEOTIDE SEQUENCE</scope>
</reference>
<dbReference type="PANTHER" id="PTHR11012:SF30">
    <property type="entry name" value="PROTEIN KINASE-LIKE DOMAIN-CONTAINING"/>
    <property type="match status" value="1"/>
</dbReference>
<feature type="domain" description="CHK kinase-like" evidence="1">
    <location>
        <begin position="173"/>
        <end position="350"/>
    </location>
</feature>
<dbReference type="SUPFAM" id="SSF56112">
    <property type="entry name" value="Protein kinase-like (PK-like)"/>
    <property type="match status" value="1"/>
</dbReference>
<dbReference type="EMBL" id="CAUWAG010000003">
    <property type="protein sequence ID" value="CAJ2500762.1"/>
    <property type="molecule type" value="Genomic_DNA"/>
</dbReference>
<evidence type="ECO:0000313" key="3">
    <source>
        <dbReference type="Proteomes" id="UP001295740"/>
    </source>
</evidence>
<dbReference type="AlphaFoldDB" id="A0AAI8YDI8"/>
<evidence type="ECO:0000259" key="1">
    <source>
        <dbReference type="SMART" id="SM00587"/>
    </source>
</evidence>
<dbReference type="Pfam" id="PF02958">
    <property type="entry name" value="EcKL"/>
    <property type="match status" value="1"/>
</dbReference>
<dbReference type="InterPro" id="IPR015897">
    <property type="entry name" value="CHK_kinase-like"/>
</dbReference>
<dbReference type="Proteomes" id="UP001295740">
    <property type="component" value="Unassembled WGS sequence"/>
</dbReference>
<dbReference type="SMART" id="SM00587">
    <property type="entry name" value="CHK"/>
    <property type="match status" value="1"/>
</dbReference>
<dbReference type="PANTHER" id="PTHR11012">
    <property type="entry name" value="PROTEIN KINASE-LIKE DOMAIN-CONTAINING"/>
    <property type="match status" value="1"/>
</dbReference>
<evidence type="ECO:0000313" key="2">
    <source>
        <dbReference type="EMBL" id="CAJ2500762.1"/>
    </source>
</evidence>
<accession>A0AAI8YDI8</accession>
<comment type="caution">
    <text evidence="2">The sequence shown here is derived from an EMBL/GenBank/DDBJ whole genome shotgun (WGS) entry which is preliminary data.</text>
</comment>
<dbReference type="InterPro" id="IPR011009">
    <property type="entry name" value="Kinase-like_dom_sf"/>
</dbReference>
<organism evidence="2 3">
    <name type="scientific">Anthostomella pinea</name>
    <dbReference type="NCBI Taxonomy" id="933095"/>
    <lineage>
        <taxon>Eukaryota</taxon>
        <taxon>Fungi</taxon>
        <taxon>Dikarya</taxon>
        <taxon>Ascomycota</taxon>
        <taxon>Pezizomycotina</taxon>
        <taxon>Sordariomycetes</taxon>
        <taxon>Xylariomycetidae</taxon>
        <taxon>Xylariales</taxon>
        <taxon>Xylariaceae</taxon>
        <taxon>Anthostomella</taxon>
    </lineage>
</organism>